<evidence type="ECO:0000313" key="2">
    <source>
        <dbReference type="Proteomes" id="UP001172102"/>
    </source>
</evidence>
<protein>
    <submittedName>
        <fullName evidence="1">Uncharacterized protein</fullName>
    </submittedName>
</protein>
<name>A0AA40AI17_9PEZI</name>
<reference evidence="1" key="1">
    <citation type="submission" date="2023-06" db="EMBL/GenBank/DDBJ databases">
        <title>Genome-scale phylogeny and comparative genomics of the fungal order Sordariales.</title>
        <authorList>
            <consortium name="Lawrence Berkeley National Laboratory"/>
            <person name="Hensen N."/>
            <person name="Bonometti L."/>
            <person name="Westerberg I."/>
            <person name="Brannstrom I.O."/>
            <person name="Guillou S."/>
            <person name="Cros-Aarteil S."/>
            <person name="Calhoun S."/>
            <person name="Haridas S."/>
            <person name="Kuo A."/>
            <person name="Mondo S."/>
            <person name="Pangilinan J."/>
            <person name="Riley R."/>
            <person name="Labutti K."/>
            <person name="Andreopoulos B."/>
            <person name="Lipzen A."/>
            <person name="Chen C."/>
            <person name="Yanf M."/>
            <person name="Daum C."/>
            <person name="Ng V."/>
            <person name="Clum A."/>
            <person name="Steindorff A."/>
            <person name="Ohm R."/>
            <person name="Martin F."/>
            <person name="Silar P."/>
            <person name="Natvig D."/>
            <person name="Lalanne C."/>
            <person name="Gautier V."/>
            <person name="Ament-Velasquez S.L."/>
            <person name="Kruys A."/>
            <person name="Hutchinson M.I."/>
            <person name="Powell A.J."/>
            <person name="Barry K."/>
            <person name="Miller A.N."/>
            <person name="Grigoriev I.V."/>
            <person name="Debuchy R."/>
            <person name="Gladieux P."/>
            <person name="Thoren M.H."/>
            <person name="Johannesson H."/>
        </authorList>
    </citation>
    <scope>NUCLEOTIDE SEQUENCE</scope>
    <source>
        <strain evidence="1">SMH4607-1</strain>
    </source>
</reference>
<proteinExistence type="predicted"/>
<dbReference type="AlphaFoldDB" id="A0AA40AI17"/>
<comment type="caution">
    <text evidence="1">The sequence shown here is derived from an EMBL/GenBank/DDBJ whole genome shotgun (WGS) entry which is preliminary data.</text>
</comment>
<sequence length="221" mass="24270">MNGRSPNGKHPFRGGISLPHLLHLRTQQATPDYSKIWRITLMSWYFRPCLWLSLVSNVGRSRRSRPRRREMFPVPDLPPIDFGIGTDSHSVSYNNTQRTSSTSQISKWCGSGIHIREISLAKGKTSCSGRGHLLDHREIVETSSRTAAVNTEKANITTCKLMLSNGDTKVPVFGGSKPVMVVGGGYDSSPSEEARLGCGADGYPDSKVCCGCELDFQVSLL</sequence>
<evidence type="ECO:0000313" key="1">
    <source>
        <dbReference type="EMBL" id="KAK0716202.1"/>
    </source>
</evidence>
<gene>
    <name evidence="1" type="ORF">B0H67DRAFT_258861</name>
</gene>
<organism evidence="1 2">
    <name type="scientific">Lasiosphaeris hirsuta</name>
    <dbReference type="NCBI Taxonomy" id="260670"/>
    <lineage>
        <taxon>Eukaryota</taxon>
        <taxon>Fungi</taxon>
        <taxon>Dikarya</taxon>
        <taxon>Ascomycota</taxon>
        <taxon>Pezizomycotina</taxon>
        <taxon>Sordariomycetes</taxon>
        <taxon>Sordariomycetidae</taxon>
        <taxon>Sordariales</taxon>
        <taxon>Lasiosphaeriaceae</taxon>
        <taxon>Lasiosphaeris</taxon>
    </lineage>
</organism>
<dbReference type="EMBL" id="JAUKUA010000004">
    <property type="protein sequence ID" value="KAK0716202.1"/>
    <property type="molecule type" value="Genomic_DNA"/>
</dbReference>
<dbReference type="Proteomes" id="UP001172102">
    <property type="component" value="Unassembled WGS sequence"/>
</dbReference>
<accession>A0AA40AI17</accession>
<keyword evidence="2" id="KW-1185">Reference proteome</keyword>